<proteinExistence type="inferred from homology"/>
<dbReference type="Gene3D" id="3.40.50.10490">
    <property type="entry name" value="Glucose-6-phosphate isomerase like protein, domain 1"/>
    <property type="match status" value="2"/>
</dbReference>
<evidence type="ECO:0000259" key="3">
    <source>
        <dbReference type="Pfam" id="PF10432"/>
    </source>
</evidence>
<reference evidence="4 5" key="1">
    <citation type="submission" date="2010-01" db="EMBL/GenBank/DDBJ databases">
        <title>The complete genome of Thermobispora bispora DSM 43833.</title>
        <authorList>
            <consortium name="US DOE Joint Genome Institute (JGI-PGF)"/>
            <person name="Lucas S."/>
            <person name="Copeland A."/>
            <person name="Lapidus A."/>
            <person name="Glavina del Rio T."/>
            <person name="Dalin E."/>
            <person name="Tice H."/>
            <person name="Bruce D."/>
            <person name="Goodwin L."/>
            <person name="Pitluck S."/>
            <person name="Kyrpides N."/>
            <person name="Mavromatis K."/>
            <person name="Ivanova N."/>
            <person name="Mikhailova N."/>
            <person name="Chertkov O."/>
            <person name="Brettin T."/>
            <person name="Detter J.C."/>
            <person name="Han C."/>
            <person name="Larimer F."/>
            <person name="Land M."/>
            <person name="Hauser L."/>
            <person name="Markowitz V."/>
            <person name="Cheng J.-F."/>
            <person name="Hugenholtz P."/>
            <person name="Woyke T."/>
            <person name="Wu D."/>
            <person name="Jando M."/>
            <person name="Schneider S."/>
            <person name="Klenk H.-P."/>
            <person name="Eisen J.A."/>
        </authorList>
    </citation>
    <scope>NUCLEOTIDE SEQUENCE [LARGE SCALE GENOMIC DNA]</scope>
    <source>
        <strain evidence="5">ATCC 19993 / DSM 43833 / CBS 139.67 / JCM 10125 / KCTC 9307 / NBRC 14880 / R51</strain>
    </source>
</reference>
<gene>
    <name evidence="4" type="ordered locus">Tbis_0758</name>
</gene>
<dbReference type="eggNOG" id="COG2222">
    <property type="taxonomic scope" value="Bacteria"/>
</dbReference>
<evidence type="ECO:0000256" key="1">
    <source>
        <dbReference type="ARBA" id="ARBA00010523"/>
    </source>
</evidence>
<dbReference type="STRING" id="469371.Tbis_0758"/>
<dbReference type="InterPro" id="IPR019490">
    <property type="entry name" value="Glu6P/Mann6P_isomerase_C"/>
</dbReference>
<dbReference type="KEGG" id="tbi:Tbis_0758"/>
<dbReference type="OrthoDB" id="5241724at2"/>
<dbReference type="EMBL" id="CP001874">
    <property type="protein sequence ID" value="ADG87483.1"/>
    <property type="molecule type" value="Genomic_DNA"/>
</dbReference>
<dbReference type="CDD" id="cd05637">
    <property type="entry name" value="SIS_PGI_PMI_2"/>
    <property type="match status" value="1"/>
</dbReference>
<evidence type="ECO:0000313" key="5">
    <source>
        <dbReference type="Proteomes" id="UP000006640"/>
    </source>
</evidence>
<dbReference type="HOGENOM" id="CLU_059687_2_0_11"/>
<dbReference type="GO" id="GO:1901135">
    <property type="term" value="P:carbohydrate derivative metabolic process"/>
    <property type="evidence" value="ECO:0007669"/>
    <property type="project" value="InterPro"/>
</dbReference>
<dbReference type="Proteomes" id="UP000006640">
    <property type="component" value="Chromosome"/>
</dbReference>
<comment type="similarity">
    <text evidence="1">Belongs to the PGI/PMI family.</text>
</comment>
<evidence type="ECO:0000313" key="4">
    <source>
        <dbReference type="EMBL" id="ADG87483.1"/>
    </source>
</evidence>
<dbReference type="GO" id="GO:0097367">
    <property type="term" value="F:carbohydrate derivative binding"/>
    <property type="evidence" value="ECO:0007669"/>
    <property type="project" value="InterPro"/>
</dbReference>
<dbReference type="GO" id="GO:0005975">
    <property type="term" value="P:carbohydrate metabolic process"/>
    <property type="evidence" value="ECO:0007669"/>
    <property type="project" value="InterPro"/>
</dbReference>
<dbReference type="Pfam" id="PF10432">
    <property type="entry name" value="bact-PGI_C"/>
    <property type="match status" value="1"/>
</dbReference>
<dbReference type="GO" id="GO:0004476">
    <property type="term" value="F:mannose-6-phosphate isomerase activity"/>
    <property type="evidence" value="ECO:0007669"/>
    <property type="project" value="InterPro"/>
</dbReference>
<dbReference type="RefSeq" id="WP_013131016.1">
    <property type="nucleotide sequence ID" value="NC_014165.1"/>
</dbReference>
<sequence>MSGAAGAPEDRFDPDRLDDPSFLEECDSSGALRTVASSAAQVRVAFRAALEAGVPRIAEYGRPRAIVVAGMGVAGVAGEALEAVCGRGCPVPILTVRRHLLPGWVGAADLVAVTAGSARSEEALAVAADAVRRGCVLLGVGPEDSPLREAVARAGGPYVAVAQGHRPTLWELAVPLIVAAGALRIAEMGEAVAEAVAARLEDIAFRCRPSSESFLNPGKSFAMELADRLPLLWGCSPLARVAARSLACRLHRCAGYPALVGEILEAGHEQIGLFNGPFGAQPIDADPFGEEGGPPRPRLFLFRDTEEHPLVAERREAVARLAEDRGVPVSEISAEGAHPLERLASLIGLSDYAGVYLALGYGRDPSRIAALAELGAH</sequence>
<accession>D6Y6B1</accession>
<feature type="domain" description="Bifunctional glucose-6-phosphate/mannose-6-phosphate isomerase C-terminal" evidence="3">
    <location>
        <begin position="216"/>
        <end position="374"/>
    </location>
</feature>
<protein>
    <recommendedName>
        <fullName evidence="3">Bifunctional glucose-6-phosphate/mannose-6-phosphate isomerase C-terminal domain-containing protein</fullName>
    </recommendedName>
</protein>
<dbReference type="AlphaFoldDB" id="D6Y6B1"/>
<dbReference type="SUPFAM" id="SSF53697">
    <property type="entry name" value="SIS domain"/>
    <property type="match status" value="1"/>
</dbReference>
<dbReference type="InterPro" id="IPR046348">
    <property type="entry name" value="SIS_dom_sf"/>
</dbReference>
<organism evidence="4 5">
    <name type="scientific">Thermobispora bispora (strain ATCC 19993 / DSM 43833 / CBS 139.67 / JCM 10125 / KCTC 9307 / NBRC 14880 / R51)</name>
    <dbReference type="NCBI Taxonomy" id="469371"/>
    <lineage>
        <taxon>Bacteria</taxon>
        <taxon>Bacillati</taxon>
        <taxon>Actinomycetota</taxon>
        <taxon>Actinomycetes</taxon>
        <taxon>Streptosporangiales</taxon>
        <taxon>Streptosporangiaceae</taxon>
        <taxon>Thermobispora</taxon>
    </lineage>
</organism>
<keyword evidence="2" id="KW-0413">Isomerase</keyword>
<keyword evidence="5" id="KW-1185">Reference proteome</keyword>
<dbReference type="GO" id="GO:0004347">
    <property type="term" value="F:glucose-6-phosphate isomerase activity"/>
    <property type="evidence" value="ECO:0007669"/>
    <property type="project" value="InterPro"/>
</dbReference>
<evidence type="ECO:0000256" key="2">
    <source>
        <dbReference type="ARBA" id="ARBA00023235"/>
    </source>
</evidence>
<name>D6Y6B1_THEBD</name>